<feature type="domain" description="Amidase" evidence="5">
    <location>
        <begin position="101"/>
        <end position="454"/>
    </location>
</feature>
<dbReference type="Gene3D" id="3.90.1300.10">
    <property type="entry name" value="Amidase signature (AS) domain"/>
    <property type="match status" value="1"/>
</dbReference>
<dbReference type="InterPro" id="IPR020556">
    <property type="entry name" value="Amidase_CS"/>
</dbReference>
<dbReference type="EC" id="3.5.1.4" evidence="3"/>
<dbReference type="PROSITE" id="PS00571">
    <property type="entry name" value="AMIDASES"/>
    <property type="match status" value="1"/>
</dbReference>
<evidence type="ECO:0000256" key="3">
    <source>
        <dbReference type="ARBA" id="ARBA00012922"/>
    </source>
</evidence>
<protein>
    <recommendedName>
        <fullName evidence="3">amidase</fullName>
        <ecNumber evidence="3">3.5.1.4</ecNumber>
    </recommendedName>
</protein>
<keyword evidence="4" id="KW-0378">Hydrolase</keyword>
<proteinExistence type="inferred from homology"/>
<dbReference type="PANTHER" id="PTHR46072:SF3">
    <property type="entry name" value="AMIDASE"/>
    <property type="match status" value="1"/>
</dbReference>
<name>A0A9W8XGM2_9PLEO</name>
<dbReference type="Pfam" id="PF01425">
    <property type="entry name" value="Amidase"/>
    <property type="match status" value="1"/>
</dbReference>
<evidence type="ECO:0000313" key="7">
    <source>
        <dbReference type="Proteomes" id="UP001140513"/>
    </source>
</evidence>
<comment type="similarity">
    <text evidence="2">Belongs to the amidase family.</text>
</comment>
<reference evidence="6" key="1">
    <citation type="submission" date="2022-10" db="EMBL/GenBank/DDBJ databases">
        <title>Tapping the CABI collections for fungal endophytes: first genome assemblies for Collariella, Neodidymelliopsis, Ascochyta clinopodiicola, Didymella pomorum, Didymosphaeria variabile, Neocosmospora piperis and Neocucurbitaria cava.</title>
        <authorList>
            <person name="Hill R."/>
        </authorList>
    </citation>
    <scope>NUCLEOTIDE SEQUENCE</scope>
    <source>
        <strain evidence="6">IMI 356815</strain>
    </source>
</reference>
<sequence>MAVTWQELAAAHRARQQASINPEWILSPESLAKLAGTGLPDEGRLIERRVVEKSGLLTDKELGITEHYSVRALLNMMATGKLSALEVTVAFCKRAALAQQLTADSENNIFGRTLNPLRPNLTAGGSSGGEGALVAFRGSPIGVGTDIAGSVRIPSLCCGVYGFKPSIDRVPYGGQAPFPYPMLRAPGGIAPAAGPLAHSVDDLTLFMRAVVGSSTPNASRYDPKSIPLAWRELETYEENKKLTIGILTEDPEYPLQPPVRRALDEAAARLTRAGHRLVTLPHNAASSAGLGGRLSFQYYTILPSPDEKPLDQVLGEPLVASLAKGVHPFTGGFPVDPALELPQRIHALTMARDAYAAAWHTLWRKYELDVVLAPGAATTAVPHDSYGVPVYTCMWNLIDYPAGIIPFGKASKDLDPHPQKAVGPFEPDYDPNAMDGAPCAVQVVAPRLQDEECLQAMRIIDQALKN</sequence>
<accession>A0A9W8XGM2</accession>
<dbReference type="RefSeq" id="XP_056067981.1">
    <property type="nucleotide sequence ID" value="XM_056218716.1"/>
</dbReference>
<gene>
    <name evidence="6" type="ORF">N0V89_009971</name>
</gene>
<evidence type="ECO:0000256" key="4">
    <source>
        <dbReference type="ARBA" id="ARBA00022801"/>
    </source>
</evidence>
<dbReference type="SUPFAM" id="SSF75304">
    <property type="entry name" value="Amidase signature (AS) enzymes"/>
    <property type="match status" value="1"/>
</dbReference>
<dbReference type="InterPro" id="IPR036928">
    <property type="entry name" value="AS_sf"/>
</dbReference>
<comment type="caution">
    <text evidence="6">The sequence shown here is derived from an EMBL/GenBank/DDBJ whole genome shotgun (WGS) entry which is preliminary data.</text>
</comment>
<dbReference type="OrthoDB" id="6428749at2759"/>
<dbReference type="AlphaFoldDB" id="A0A9W8XGM2"/>
<organism evidence="6 7">
    <name type="scientific">Didymosphaeria variabile</name>
    <dbReference type="NCBI Taxonomy" id="1932322"/>
    <lineage>
        <taxon>Eukaryota</taxon>
        <taxon>Fungi</taxon>
        <taxon>Dikarya</taxon>
        <taxon>Ascomycota</taxon>
        <taxon>Pezizomycotina</taxon>
        <taxon>Dothideomycetes</taxon>
        <taxon>Pleosporomycetidae</taxon>
        <taxon>Pleosporales</taxon>
        <taxon>Massarineae</taxon>
        <taxon>Didymosphaeriaceae</taxon>
        <taxon>Didymosphaeria</taxon>
    </lineage>
</organism>
<keyword evidence="7" id="KW-1185">Reference proteome</keyword>
<dbReference type="EMBL" id="JAPEUX010000007">
    <property type="protein sequence ID" value="KAJ4348593.1"/>
    <property type="molecule type" value="Genomic_DNA"/>
</dbReference>
<dbReference type="GeneID" id="80913501"/>
<dbReference type="InterPro" id="IPR023631">
    <property type="entry name" value="Amidase_dom"/>
</dbReference>
<dbReference type="PANTHER" id="PTHR46072">
    <property type="entry name" value="AMIDASE-RELATED-RELATED"/>
    <property type="match status" value="1"/>
</dbReference>
<evidence type="ECO:0000259" key="5">
    <source>
        <dbReference type="Pfam" id="PF01425"/>
    </source>
</evidence>
<evidence type="ECO:0000256" key="1">
    <source>
        <dbReference type="ARBA" id="ARBA00001311"/>
    </source>
</evidence>
<evidence type="ECO:0000313" key="6">
    <source>
        <dbReference type="EMBL" id="KAJ4348593.1"/>
    </source>
</evidence>
<dbReference type="Proteomes" id="UP001140513">
    <property type="component" value="Unassembled WGS sequence"/>
</dbReference>
<dbReference type="GO" id="GO:0004040">
    <property type="term" value="F:amidase activity"/>
    <property type="evidence" value="ECO:0007669"/>
    <property type="project" value="UniProtKB-EC"/>
</dbReference>
<comment type="catalytic activity">
    <reaction evidence="1">
        <text>a monocarboxylic acid amide + H2O = a monocarboxylate + NH4(+)</text>
        <dbReference type="Rhea" id="RHEA:12020"/>
        <dbReference type="ChEBI" id="CHEBI:15377"/>
        <dbReference type="ChEBI" id="CHEBI:28938"/>
        <dbReference type="ChEBI" id="CHEBI:35757"/>
        <dbReference type="ChEBI" id="CHEBI:83628"/>
        <dbReference type="EC" id="3.5.1.4"/>
    </reaction>
</comment>
<evidence type="ECO:0000256" key="2">
    <source>
        <dbReference type="ARBA" id="ARBA00009199"/>
    </source>
</evidence>